<keyword evidence="2" id="KW-0808">Transferase</keyword>
<dbReference type="AlphaFoldDB" id="A0AAW4NNC1"/>
<evidence type="ECO:0000256" key="1">
    <source>
        <dbReference type="ARBA" id="ARBA00022676"/>
    </source>
</evidence>
<comment type="caution">
    <text evidence="3">The sequence shown here is derived from an EMBL/GenBank/DDBJ whole genome shotgun (WGS) entry which is preliminary data.</text>
</comment>
<sequence>MKIIKIIGGLGNQMFQYALAIALQQQYKDEEIRLDLNCFRGYNKHQGYLIDEIFGRRFRAASLQEVARLAWPYPHYQLWRVGSRVLPRRQTMVCEPADGSFSPDVLTLEGNRYYDGYWQDERYFKAYRKEIIEAFKFSPFVGDGNRHVENMLRNERFASLHVRRGDYLNDPLYQNTCGIDYYQRAISQMNAMANPSCYFIFSDDIAWCKTHIEPLCEGHRPYYIDWNKGKEAYRDMQLMALCKYHIIANSSFSWWGAWLNDAEDGITIAPQQWYSHGNKPSPASESWIKV</sequence>
<accession>A0AAW4NNC1</accession>
<reference evidence="3" key="1">
    <citation type="submission" date="2021-07" db="EMBL/GenBank/DDBJ databases">
        <title>Genomic diversity and antimicrobial resistance of Prevotella spp. isolated from chronic lung disease airways.</title>
        <authorList>
            <person name="Webb K.A."/>
            <person name="Olagoke O.S."/>
            <person name="Baird T."/>
            <person name="Neill J."/>
            <person name="Pham A."/>
            <person name="Wells T.J."/>
            <person name="Ramsay K.A."/>
            <person name="Bell S.C."/>
            <person name="Sarovich D.S."/>
            <person name="Price E.P."/>
        </authorList>
    </citation>
    <scope>NUCLEOTIDE SEQUENCE</scope>
    <source>
        <strain evidence="3">SCHI0047.S.3</strain>
    </source>
</reference>
<dbReference type="CDD" id="cd11301">
    <property type="entry name" value="Fut1_Fut2_like"/>
    <property type="match status" value="1"/>
</dbReference>
<dbReference type="Proteomes" id="UP001196873">
    <property type="component" value="Unassembled WGS sequence"/>
</dbReference>
<evidence type="ECO:0000256" key="2">
    <source>
        <dbReference type="ARBA" id="ARBA00022679"/>
    </source>
</evidence>
<dbReference type="InterPro" id="IPR002516">
    <property type="entry name" value="Glyco_trans_11"/>
</dbReference>
<dbReference type="RefSeq" id="WP_219427342.1">
    <property type="nucleotide sequence ID" value="NZ_CAUQEZ010000001.1"/>
</dbReference>
<dbReference type="GO" id="GO:0016020">
    <property type="term" value="C:membrane"/>
    <property type="evidence" value="ECO:0007669"/>
    <property type="project" value="InterPro"/>
</dbReference>
<keyword evidence="1" id="KW-0328">Glycosyltransferase</keyword>
<name>A0AAW4NNC1_9BACT</name>
<gene>
    <name evidence="3" type="ORF">KZY68_02795</name>
</gene>
<dbReference type="PANTHER" id="PTHR11927:SF9">
    <property type="entry name" value="L-FUCOSYLTRANSFERASE"/>
    <property type="match status" value="1"/>
</dbReference>
<dbReference type="GO" id="GO:0008107">
    <property type="term" value="F:galactoside 2-alpha-L-fucosyltransferase activity"/>
    <property type="evidence" value="ECO:0007669"/>
    <property type="project" value="InterPro"/>
</dbReference>
<evidence type="ECO:0000313" key="3">
    <source>
        <dbReference type="EMBL" id="MBW4864965.1"/>
    </source>
</evidence>
<evidence type="ECO:0000313" key="4">
    <source>
        <dbReference type="Proteomes" id="UP001196873"/>
    </source>
</evidence>
<dbReference type="Pfam" id="PF01531">
    <property type="entry name" value="Glyco_transf_11"/>
    <property type="match status" value="1"/>
</dbReference>
<organism evidence="3 4">
    <name type="scientific">Segatella salivae</name>
    <dbReference type="NCBI Taxonomy" id="228604"/>
    <lineage>
        <taxon>Bacteria</taxon>
        <taxon>Pseudomonadati</taxon>
        <taxon>Bacteroidota</taxon>
        <taxon>Bacteroidia</taxon>
        <taxon>Bacteroidales</taxon>
        <taxon>Prevotellaceae</taxon>
        <taxon>Segatella</taxon>
    </lineage>
</organism>
<protein>
    <submittedName>
        <fullName evidence="3">Alpha-1,2-fucosyltransferase</fullName>
    </submittedName>
</protein>
<dbReference type="GO" id="GO:0005975">
    <property type="term" value="P:carbohydrate metabolic process"/>
    <property type="evidence" value="ECO:0007669"/>
    <property type="project" value="InterPro"/>
</dbReference>
<dbReference type="EMBL" id="JAHXRF010000003">
    <property type="protein sequence ID" value="MBW4864965.1"/>
    <property type="molecule type" value="Genomic_DNA"/>
</dbReference>
<proteinExistence type="predicted"/>
<dbReference type="PANTHER" id="PTHR11927">
    <property type="entry name" value="GALACTOSIDE 2-L-FUCOSYLTRANSFERASE"/>
    <property type="match status" value="1"/>
</dbReference>